<dbReference type="InterPro" id="IPR036621">
    <property type="entry name" value="Anticodon-bd_dom_sf"/>
</dbReference>
<dbReference type="InterPro" id="IPR045864">
    <property type="entry name" value="aa-tRNA-synth_II/BPL/LPL"/>
</dbReference>
<feature type="domain" description="Aminoacyl-transfer RNA synthetases class-II family profile" evidence="12">
    <location>
        <begin position="34"/>
        <end position="331"/>
    </location>
</feature>
<feature type="binding site" evidence="11">
    <location>
        <begin position="83"/>
        <end position="85"/>
    </location>
    <ligand>
        <name>L-histidine</name>
        <dbReference type="ChEBI" id="CHEBI:57595"/>
    </ligand>
</feature>
<gene>
    <name evidence="10" type="primary">hisS</name>
</gene>
<dbReference type="CDD" id="cd00773">
    <property type="entry name" value="HisRS-like_core"/>
    <property type="match status" value="1"/>
</dbReference>
<evidence type="ECO:0000256" key="8">
    <source>
        <dbReference type="ARBA" id="ARBA00023146"/>
    </source>
</evidence>
<evidence type="ECO:0000256" key="11">
    <source>
        <dbReference type="PIRSR" id="PIRSR001549-1"/>
    </source>
</evidence>
<sequence length="421" mass="45899">MMKQMQPVRGTSDLIPEEKARQNHVISTALNVAERYGFRDMATPIFEFTEVFSRPLGASSDVVSKETYTFEDRGGTSLTLRPEGTAAAMRAVISNGLTQALPHRWFYAGPMFRYERPQKGRMRQFNQFGCELIGPHSALADAEIIGSGAQILEELGVLDKCVLHLNSLGDTQSRQNFREALITYFTRFSDDLSEDSRRRLETNPLRILDSKDDGDRALLDDAPRLPDYLSDEARRHFDGVTAALDAASIGWTHDPLLVRGLDYYAHTAFEFVTDALGAQGTVLGGGRYDGLSETLGGPALPAVGFAAGVERLALLIEQPHLPSSDIAVLAADETAEAASFGIAQSLRHAGLSAVQLMSGAMGKKMKQAHKMGCRFVVILGADELVRDVAIVKDMQTGTQSDIARTLLSDAITQMMKGTISE</sequence>
<evidence type="ECO:0000256" key="7">
    <source>
        <dbReference type="ARBA" id="ARBA00022917"/>
    </source>
</evidence>
<dbReference type="SUPFAM" id="SSF55681">
    <property type="entry name" value="Class II aaRS and biotin synthetases"/>
    <property type="match status" value="1"/>
</dbReference>
<evidence type="ECO:0000256" key="4">
    <source>
        <dbReference type="ARBA" id="ARBA00022598"/>
    </source>
</evidence>
<comment type="subunit">
    <text evidence="2 10">Homodimer.</text>
</comment>
<keyword evidence="6 10" id="KW-0067">ATP-binding</keyword>
<dbReference type="InterPro" id="IPR041715">
    <property type="entry name" value="HisRS-like_core"/>
</dbReference>
<dbReference type="InterPro" id="IPR004154">
    <property type="entry name" value="Anticodon-bd"/>
</dbReference>
<dbReference type="InterPro" id="IPR015807">
    <property type="entry name" value="His-tRNA-ligase"/>
</dbReference>
<accession>E0XZH4</accession>
<dbReference type="GO" id="GO:0005737">
    <property type="term" value="C:cytoplasm"/>
    <property type="evidence" value="ECO:0007669"/>
    <property type="project" value="UniProtKB-SubCell"/>
</dbReference>
<dbReference type="EC" id="6.1.1.21" evidence="10"/>
<dbReference type="PIRSF" id="PIRSF001549">
    <property type="entry name" value="His-tRNA_synth"/>
    <property type="match status" value="1"/>
</dbReference>
<dbReference type="PROSITE" id="PS50862">
    <property type="entry name" value="AA_TRNA_LIGASE_II"/>
    <property type="match status" value="1"/>
</dbReference>
<keyword evidence="4 10" id="KW-0436">Ligase</keyword>
<feature type="binding site" evidence="11">
    <location>
        <position position="259"/>
    </location>
    <ligand>
        <name>L-histidine</name>
        <dbReference type="ChEBI" id="CHEBI:57595"/>
    </ligand>
</feature>
<comment type="similarity">
    <text evidence="1 10">Belongs to the class-II aminoacyl-tRNA synthetase family.</text>
</comment>
<dbReference type="InterPro" id="IPR006195">
    <property type="entry name" value="aa-tRNA-synth_II"/>
</dbReference>
<dbReference type="PANTHER" id="PTHR43707">
    <property type="entry name" value="HISTIDYL-TRNA SYNTHETASE"/>
    <property type="match status" value="1"/>
</dbReference>
<dbReference type="Pfam" id="PF13393">
    <property type="entry name" value="tRNA-synt_His"/>
    <property type="match status" value="1"/>
</dbReference>
<name>E0XZH4_9PROT</name>
<evidence type="ECO:0000256" key="9">
    <source>
        <dbReference type="ARBA" id="ARBA00047639"/>
    </source>
</evidence>
<evidence type="ECO:0000259" key="12">
    <source>
        <dbReference type="PROSITE" id="PS50862"/>
    </source>
</evidence>
<feature type="binding site" evidence="11">
    <location>
        <position position="131"/>
    </location>
    <ligand>
        <name>L-histidine</name>
        <dbReference type="ChEBI" id="CHEBI:57595"/>
    </ligand>
</feature>
<keyword evidence="7 10" id="KW-0648">Protein biosynthesis</keyword>
<dbReference type="SUPFAM" id="SSF52954">
    <property type="entry name" value="Class II aaRS ABD-related"/>
    <property type="match status" value="1"/>
</dbReference>
<dbReference type="AlphaFoldDB" id="E0XZH4"/>
<dbReference type="PANTHER" id="PTHR43707:SF1">
    <property type="entry name" value="HISTIDINE--TRNA LIGASE, MITOCHONDRIAL-RELATED"/>
    <property type="match status" value="1"/>
</dbReference>
<protein>
    <recommendedName>
        <fullName evidence="10">Histidine--tRNA ligase</fullName>
        <ecNumber evidence="10">6.1.1.21</ecNumber>
    </recommendedName>
    <alternativeName>
        <fullName evidence="10">Histidyl-tRNA synthetase</fullName>
        <shortName evidence="10">HisRS</shortName>
    </alternativeName>
</protein>
<evidence type="ECO:0000256" key="6">
    <source>
        <dbReference type="ARBA" id="ARBA00022840"/>
    </source>
</evidence>
<evidence type="ECO:0000256" key="5">
    <source>
        <dbReference type="ARBA" id="ARBA00022741"/>
    </source>
</evidence>
<reference evidence="13" key="1">
    <citation type="journal article" date="2011" name="Environ. Microbiol.">
        <title>Time-series analyses of Monterey Bay coastal microbial picoplankton using a 'genome proxy' microarray.</title>
        <authorList>
            <person name="Rich V.I."/>
            <person name="Pham V.D."/>
            <person name="Eppley J."/>
            <person name="Shi Y."/>
            <person name="DeLong E.F."/>
        </authorList>
    </citation>
    <scope>NUCLEOTIDE SEQUENCE</scope>
</reference>
<dbReference type="Pfam" id="PF03129">
    <property type="entry name" value="HGTP_anticodon"/>
    <property type="match status" value="1"/>
</dbReference>
<keyword evidence="5 10" id="KW-0547">Nucleotide-binding</keyword>
<dbReference type="Gene3D" id="3.30.930.10">
    <property type="entry name" value="Bira Bifunctional Protein, Domain 2"/>
    <property type="match status" value="1"/>
</dbReference>
<dbReference type="GO" id="GO:0004821">
    <property type="term" value="F:histidine-tRNA ligase activity"/>
    <property type="evidence" value="ECO:0007669"/>
    <property type="project" value="UniProtKB-UniRule"/>
</dbReference>
<feature type="binding site" evidence="11">
    <location>
        <position position="113"/>
    </location>
    <ligand>
        <name>L-histidine</name>
        <dbReference type="ChEBI" id="CHEBI:57595"/>
    </ligand>
</feature>
<comment type="subcellular location">
    <subcellularLocation>
        <location evidence="10">Cytoplasm</location>
    </subcellularLocation>
</comment>
<feature type="binding site" evidence="11">
    <location>
        <begin position="263"/>
        <end position="264"/>
    </location>
    <ligand>
        <name>L-histidine</name>
        <dbReference type="ChEBI" id="CHEBI:57595"/>
    </ligand>
</feature>
<evidence type="ECO:0000256" key="1">
    <source>
        <dbReference type="ARBA" id="ARBA00008226"/>
    </source>
</evidence>
<dbReference type="Gene3D" id="3.40.50.800">
    <property type="entry name" value="Anticodon-binding domain"/>
    <property type="match status" value="1"/>
</dbReference>
<evidence type="ECO:0000256" key="10">
    <source>
        <dbReference type="HAMAP-Rule" id="MF_00127"/>
    </source>
</evidence>
<evidence type="ECO:0000256" key="3">
    <source>
        <dbReference type="ARBA" id="ARBA00022490"/>
    </source>
</evidence>
<comment type="catalytic activity">
    <reaction evidence="9 10">
        <text>tRNA(His) + L-histidine + ATP = L-histidyl-tRNA(His) + AMP + diphosphate + H(+)</text>
        <dbReference type="Rhea" id="RHEA:17313"/>
        <dbReference type="Rhea" id="RHEA-COMP:9665"/>
        <dbReference type="Rhea" id="RHEA-COMP:9689"/>
        <dbReference type="ChEBI" id="CHEBI:15378"/>
        <dbReference type="ChEBI" id="CHEBI:30616"/>
        <dbReference type="ChEBI" id="CHEBI:33019"/>
        <dbReference type="ChEBI" id="CHEBI:57595"/>
        <dbReference type="ChEBI" id="CHEBI:78442"/>
        <dbReference type="ChEBI" id="CHEBI:78527"/>
        <dbReference type="ChEBI" id="CHEBI:456215"/>
        <dbReference type="EC" id="6.1.1.21"/>
    </reaction>
</comment>
<evidence type="ECO:0000256" key="2">
    <source>
        <dbReference type="ARBA" id="ARBA00011738"/>
    </source>
</evidence>
<dbReference type="InterPro" id="IPR004516">
    <property type="entry name" value="HisRS/HisZ"/>
</dbReference>
<feature type="binding site" evidence="11">
    <location>
        <position position="127"/>
    </location>
    <ligand>
        <name>L-histidine</name>
        <dbReference type="ChEBI" id="CHEBI:57595"/>
    </ligand>
</feature>
<keyword evidence="3 10" id="KW-0963">Cytoplasm</keyword>
<dbReference type="GO" id="GO:0005524">
    <property type="term" value="F:ATP binding"/>
    <property type="evidence" value="ECO:0007669"/>
    <property type="project" value="UniProtKB-UniRule"/>
</dbReference>
<dbReference type="GO" id="GO:0006427">
    <property type="term" value="P:histidyl-tRNA aminoacylation"/>
    <property type="evidence" value="ECO:0007669"/>
    <property type="project" value="UniProtKB-UniRule"/>
</dbReference>
<evidence type="ECO:0000313" key="13">
    <source>
        <dbReference type="EMBL" id="ADI19815.1"/>
    </source>
</evidence>
<dbReference type="NCBIfam" id="TIGR00442">
    <property type="entry name" value="hisS"/>
    <property type="match status" value="1"/>
</dbReference>
<dbReference type="EMBL" id="GU474933">
    <property type="protein sequence ID" value="ADI19815.1"/>
    <property type="molecule type" value="Genomic_DNA"/>
</dbReference>
<proteinExistence type="inferred from homology"/>
<organism evidence="13">
    <name type="scientific">uncultured alpha proteobacterium EB000_37G09</name>
    <dbReference type="NCBI Taxonomy" id="710792"/>
    <lineage>
        <taxon>Bacteria</taxon>
        <taxon>Pseudomonadati</taxon>
        <taxon>Pseudomonadota</taxon>
        <taxon>Alphaproteobacteria</taxon>
        <taxon>environmental samples</taxon>
    </lineage>
</organism>
<dbReference type="HAMAP" id="MF_00127">
    <property type="entry name" value="His_tRNA_synth"/>
    <property type="match status" value="1"/>
</dbReference>
<keyword evidence="8 10" id="KW-0030">Aminoacyl-tRNA synthetase</keyword>